<dbReference type="OrthoDB" id="76862at2759"/>
<dbReference type="AlphaFoldDB" id="A0A4Q0A1B4"/>
<feature type="compositionally biased region" description="Low complexity" evidence="1">
    <location>
        <begin position="68"/>
        <end position="99"/>
    </location>
</feature>
<keyword evidence="3" id="KW-1185">Reference proteome</keyword>
<evidence type="ECO:0000313" key="3">
    <source>
        <dbReference type="Proteomes" id="UP000268162"/>
    </source>
</evidence>
<accession>A0A4Q0A1B4</accession>
<evidence type="ECO:0000256" key="1">
    <source>
        <dbReference type="SAM" id="MobiDB-lite"/>
    </source>
</evidence>
<organism evidence="2 3">
    <name type="scientific">Dimargaris cristalligena</name>
    <dbReference type="NCBI Taxonomy" id="215637"/>
    <lineage>
        <taxon>Eukaryota</taxon>
        <taxon>Fungi</taxon>
        <taxon>Fungi incertae sedis</taxon>
        <taxon>Zoopagomycota</taxon>
        <taxon>Kickxellomycotina</taxon>
        <taxon>Dimargaritomycetes</taxon>
        <taxon>Dimargaritales</taxon>
        <taxon>Dimargaritaceae</taxon>
        <taxon>Dimargaris</taxon>
    </lineage>
</organism>
<name>A0A4Q0A1B4_9FUNG</name>
<feature type="compositionally biased region" description="Polar residues" evidence="1">
    <location>
        <begin position="111"/>
        <end position="120"/>
    </location>
</feature>
<dbReference type="GO" id="GO:0043066">
    <property type="term" value="P:negative regulation of apoptotic process"/>
    <property type="evidence" value="ECO:0007669"/>
    <property type="project" value="InterPro"/>
</dbReference>
<dbReference type="EMBL" id="ML002242">
    <property type="protein sequence ID" value="RKP39824.1"/>
    <property type="molecule type" value="Genomic_DNA"/>
</dbReference>
<dbReference type="InterPro" id="IPR024135">
    <property type="entry name" value="LAMTOR5"/>
</dbReference>
<proteinExistence type="predicted"/>
<sequence length="249" mass="24759">MDQRLQLIIDTVLHSDPDVTGVLLTDEAGLCLASHGTLRGSDPVAGQLGQLVRSVQLLGPDVAELRKTSSGGSSSSSNSGSGSAAMATTTATTTAATSTTGGGTPVGSINGVLSSRSSIKANRDSVHGQPTPLGSSTSIHSAVAGGATATGNHTSANVNTNTNTNTSSNTNSNTGATLSHTPGNNAGSGSNSTTFFGGGNGSSGDTETPVVQLVTNQRILLIKSHGNITVCIAKRKPTYPSSNWGDPAE</sequence>
<protein>
    <submittedName>
        <fullName evidence="2">Uncharacterized protein</fullName>
    </submittedName>
</protein>
<evidence type="ECO:0000313" key="2">
    <source>
        <dbReference type="EMBL" id="RKP39824.1"/>
    </source>
</evidence>
<feature type="compositionally biased region" description="Low complexity" evidence="1">
    <location>
        <begin position="152"/>
        <end position="174"/>
    </location>
</feature>
<reference evidence="3" key="1">
    <citation type="journal article" date="2018" name="Nat. Microbiol.">
        <title>Leveraging single-cell genomics to expand the fungal tree of life.</title>
        <authorList>
            <person name="Ahrendt S.R."/>
            <person name="Quandt C.A."/>
            <person name="Ciobanu D."/>
            <person name="Clum A."/>
            <person name="Salamov A."/>
            <person name="Andreopoulos B."/>
            <person name="Cheng J.F."/>
            <person name="Woyke T."/>
            <person name="Pelin A."/>
            <person name="Henrissat B."/>
            <person name="Reynolds N.K."/>
            <person name="Benny G.L."/>
            <person name="Smith M.E."/>
            <person name="James T.Y."/>
            <person name="Grigoriev I.V."/>
        </authorList>
    </citation>
    <scope>NUCLEOTIDE SEQUENCE [LARGE SCALE GENOMIC DNA]</scope>
    <source>
        <strain evidence="3">RSA 468</strain>
    </source>
</reference>
<dbReference type="Pfam" id="PF16672">
    <property type="entry name" value="LAMTOR5"/>
    <property type="match status" value="1"/>
</dbReference>
<gene>
    <name evidence="2" type="ORF">BJ085DRAFT_30987</name>
</gene>
<dbReference type="Gene3D" id="3.30.450.30">
    <property type="entry name" value="Dynein light chain 2a, cytoplasmic"/>
    <property type="match status" value="1"/>
</dbReference>
<feature type="region of interest" description="Disordered" evidence="1">
    <location>
        <begin position="65"/>
        <end position="208"/>
    </location>
</feature>
<dbReference type="GO" id="GO:0071986">
    <property type="term" value="C:Ragulator complex"/>
    <property type="evidence" value="ECO:0007669"/>
    <property type="project" value="InterPro"/>
</dbReference>
<feature type="compositionally biased region" description="Polar residues" evidence="1">
    <location>
        <begin position="175"/>
        <end position="185"/>
    </location>
</feature>
<dbReference type="Proteomes" id="UP000268162">
    <property type="component" value="Unassembled WGS sequence"/>
</dbReference>